<keyword evidence="5 10" id="KW-0566">Pantothenate biosynthesis</keyword>
<dbReference type="GO" id="GO:0005737">
    <property type="term" value="C:cytoplasm"/>
    <property type="evidence" value="ECO:0007669"/>
    <property type="project" value="TreeGrafter"/>
</dbReference>
<evidence type="ECO:0000256" key="3">
    <source>
        <dbReference type="ARBA" id="ARBA00013014"/>
    </source>
</evidence>
<dbReference type="InterPro" id="IPR036291">
    <property type="entry name" value="NAD(P)-bd_dom_sf"/>
</dbReference>
<name>F4QNR1_9CAUL</name>
<keyword evidence="6 10" id="KW-0521">NADP</keyword>
<organism evidence="13 14">
    <name type="scientific">Asticcacaulis biprosthecium C19</name>
    <dbReference type="NCBI Taxonomy" id="715226"/>
    <lineage>
        <taxon>Bacteria</taxon>
        <taxon>Pseudomonadati</taxon>
        <taxon>Pseudomonadota</taxon>
        <taxon>Alphaproteobacteria</taxon>
        <taxon>Caulobacterales</taxon>
        <taxon>Caulobacteraceae</taxon>
        <taxon>Asticcacaulis</taxon>
    </lineage>
</organism>
<gene>
    <name evidence="13" type="primary">panE</name>
    <name evidence="13" type="ORF">ABI_23820</name>
</gene>
<evidence type="ECO:0000259" key="11">
    <source>
        <dbReference type="Pfam" id="PF02558"/>
    </source>
</evidence>
<evidence type="ECO:0000256" key="5">
    <source>
        <dbReference type="ARBA" id="ARBA00022655"/>
    </source>
</evidence>
<dbReference type="PANTHER" id="PTHR21708">
    <property type="entry name" value="PROBABLE 2-DEHYDROPANTOATE 2-REDUCTASE"/>
    <property type="match status" value="1"/>
</dbReference>
<dbReference type="InterPro" id="IPR008927">
    <property type="entry name" value="6-PGluconate_DH-like_C_sf"/>
</dbReference>
<protein>
    <recommendedName>
        <fullName evidence="4 10">2-dehydropantoate 2-reductase</fullName>
        <ecNumber evidence="3 10">1.1.1.169</ecNumber>
    </recommendedName>
    <alternativeName>
        <fullName evidence="8 10">Ketopantoate reductase</fullName>
    </alternativeName>
</protein>
<comment type="catalytic activity">
    <reaction evidence="9 10">
        <text>(R)-pantoate + NADP(+) = 2-dehydropantoate + NADPH + H(+)</text>
        <dbReference type="Rhea" id="RHEA:16233"/>
        <dbReference type="ChEBI" id="CHEBI:11561"/>
        <dbReference type="ChEBI" id="CHEBI:15378"/>
        <dbReference type="ChEBI" id="CHEBI:15980"/>
        <dbReference type="ChEBI" id="CHEBI:57783"/>
        <dbReference type="ChEBI" id="CHEBI:58349"/>
        <dbReference type="EC" id="1.1.1.169"/>
    </reaction>
</comment>
<evidence type="ECO:0000256" key="9">
    <source>
        <dbReference type="ARBA" id="ARBA00048793"/>
    </source>
</evidence>
<dbReference type="InterPro" id="IPR013328">
    <property type="entry name" value="6PGD_dom2"/>
</dbReference>
<comment type="similarity">
    <text evidence="2 10">Belongs to the ketopantoate reductase family.</text>
</comment>
<evidence type="ECO:0000256" key="6">
    <source>
        <dbReference type="ARBA" id="ARBA00022857"/>
    </source>
</evidence>
<dbReference type="PANTHER" id="PTHR21708:SF26">
    <property type="entry name" value="2-DEHYDROPANTOATE 2-REDUCTASE"/>
    <property type="match status" value="1"/>
</dbReference>
<evidence type="ECO:0000256" key="4">
    <source>
        <dbReference type="ARBA" id="ARBA00019465"/>
    </source>
</evidence>
<dbReference type="Gene3D" id="1.10.1040.10">
    <property type="entry name" value="N-(1-d-carboxylethyl)-l-norvaline Dehydrogenase, domain 2"/>
    <property type="match status" value="1"/>
</dbReference>
<dbReference type="EMBL" id="GL883078">
    <property type="protein sequence ID" value="EGF90969.1"/>
    <property type="molecule type" value="Genomic_DNA"/>
</dbReference>
<dbReference type="SUPFAM" id="SSF51735">
    <property type="entry name" value="NAD(P)-binding Rossmann-fold domains"/>
    <property type="match status" value="1"/>
</dbReference>
<dbReference type="NCBIfam" id="TIGR00745">
    <property type="entry name" value="apbA_panE"/>
    <property type="match status" value="1"/>
</dbReference>
<comment type="function">
    <text evidence="10">Catalyzes the NADPH-dependent reduction of ketopantoate into pantoic acid.</text>
</comment>
<evidence type="ECO:0000313" key="14">
    <source>
        <dbReference type="Proteomes" id="UP000006512"/>
    </source>
</evidence>
<dbReference type="HOGENOM" id="CLU_031468_4_0_5"/>
<evidence type="ECO:0000256" key="8">
    <source>
        <dbReference type="ARBA" id="ARBA00032024"/>
    </source>
</evidence>
<evidence type="ECO:0000256" key="1">
    <source>
        <dbReference type="ARBA" id="ARBA00004994"/>
    </source>
</evidence>
<evidence type="ECO:0000313" key="13">
    <source>
        <dbReference type="EMBL" id="EGF90969.1"/>
    </source>
</evidence>
<dbReference type="Pfam" id="PF08546">
    <property type="entry name" value="ApbA_C"/>
    <property type="match status" value="1"/>
</dbReference>
<dbReference type="OrthoDB" id="247668at2"/>
<dbReference type="GO" id="GO:0008677">
    <property type="term" value="F:2-dehydropantoate 2-reductase activity"/>
    <property type="evidence" value="ECO:0007669"/>
    <property type="project" value="UniProtKB-EC"/>
</dbReference>
<dbReference type="NCBIfam" id="NF005091">
    <property type="entry name" value="PRK06522.2-2"/>
    <property type="match status" value="1"/>
</dbReference>
<dbReference type="InterPro" id="IPR051402">
    <property type="entry name" value="KPR-Related"/>
</dbReference>
<evidence type="ECO:0000256" key="10">
    <source>
        <dbReference type="RuleBase" id="RU362068"/>
    </source>
</evidence>
<accession>F4QNR1</accession>
<dbReference type="InterPro" id="IPR013752">
    <property type="entry name" value="KPA_reductase"/>
</dbReference>
<dbReference type="InterPro" id="IPR013332">
    <property type="entry name" value="KPR_N"/>
</dbReference>
<dbReference type="EC" id="1.1.1.169" evidence="3 10"/>
<dbReference type="SUPFAM" id="SSF48179">
    <property type="entry name" value="6-phosphogluconate dehydrogenase C-terminal domain-like"/>
    <property type="match status" value="1"/>
</dbReference>
<dbReference type="STRING" id="715226.ABI_23820"/>
<dbReference type="Pfam" id="PF02558">
    <property type="entry name" value="ApbA"/>
    <property type="match status" value="1"/>
</dbReference>
<evidence type="ECO:0000256" key="2">
    <source>
        <dbReference type="ARBA" id="ARBA00007870"/>
    </source>
</evidence>
<dbReference type="GO" id="GO:0015940">
    <property type="term" value="P:pantothenate biosynthetic process"/>
    <property type="evidence" value="ECO:0007669"/>
    <property type="project" value="UniProtKB-UniPathway"/>
</dbReference>
<evidence type="ECO:0000259" key="12">
    <source>
        <dbReference type="Pfam" id="PF08546"/>
    </source>
</evidence>
<comment type="pathway">
    <text evidence="1 10">Cofactor biosynthesis; (R)-pantothenate biosynthesis; (R)-pantoate from 3-methyl-2-oxobutanoate: step 2/2.</text>
</comment>
<dbReference type="InterPro" id="IPR003710">
    <property type="entry name" value="ApbA"/>
</dbReference>
<keyword evidence="7 10" id="KW-0560">Oxidoreductase</keyword>
<dbReference type="eggNOG" id="COG1893">
    <property type="taxonomic scope" value="Bacteria"/>
</dbReference>
<dbReference type="UniPathway" id="UPA00028">
    <property type="reaction ID" value="UER00004"/>
</dbReference>
<dbReference type="AlphaFoldDB" id="F4QNR1"/>
<dbReference type="RefSeq" id="WP_006273153.1">
    <property type="nucleotide sequence ID" value="NZ_GL883078.1"/>
</dbReference>
<sequence>MSSITLIGPGAVGLTVGAALIDAGHDVTFVSRQPFPEVAVDTADGPFRRHPAKIGPAAPSDWVFVCTKAHQTASAGDAIRAGVRPGTRIAVLQNGVEHQDRVAPFAGDVAMVPVVVDVPATRRAPGEVFWHGRAGLLVQDNDDGRAFVDLFAGSFATPLAVADLTTRMWRKLCVNAASGAVLALTRQPMGVFHKPGIADLARAILAETIAVGRAAGADLPDSVMEEQMATWMSCTPEETNSMLEDIRAGRACEWDARNGVLIRKGRQFGVHTPVSHALVPLLAAL</sequence>
<evidence type="ECO:0000256" key="7">
    <source>
        <dbReference type="ARBA" id="ARBA00023002"/>
    </source>
</evidence>
<dbReference type="Gene3D" id="3.40.50.720">
    <property type="entry name" value="NAD(P)-binding Rossmann-like Domain"/>
    <property type="match status" value="1"/>
</dbReference>
<feature type="domain" description="Ketopantoate reductase C-terminal" evidence="12">
    <location>
        <begin position="164"/>
        <end position="284"/>
    </location>
</feature>
<dbReference type="Proteomes" id="UP000006512">
    <property type="component" value="Unassembled WGS sequence"/>
</dbReference>
<feature type="domain" description="Ketopantoate reductase N-terminal" evidence="11">
    <location>
        <begin position="4"/>
        <end position="139"/>
    </location>
</feature>
<keyword evidence="14" id="KW-1185">Reference proteome</keyword>
<reference evidence="14" key="1">
    <citation type="submission" date="2011-03" db="EMBL/GenBank/DDBJ databases">
        <title>Draft genome sequence of Brevundimonas diminuta.</title>
        <authorList>
            <person name="Brown P.J.B."/>
            <person name="Buechlein A."/>
            <person name="Hemmerich C."/>
            <person name="Brun Y.V."/>
        </authorList>
    </citation>
    <scope>NUCLEOTIDE SEQUENCE [LARGE SCALE GENOMIC DNA]</scope>
    <source>
        <strain evidence="14">C19</strain>
    </source>
</reference>
<proteinExistence type="inferred from homology"/>